<organism evidence="11">
    <name type="scientific">Enterobius vermicularis</name>
    <name type="common">Human pinworm</name>
    <dbReference type="NCBI Taxonomy" id="51028"/>
    <lineage>
        <taxon>Eukaryota</taxon>
        <taxon>Metazoa</taxon>
        <taxon>Ecdysozoa</taxon>
        <taxon>Nematoda</taxon>
        <taxon>Chromadorea</taxon>
        <taxon>Rhabditida</taxon>
        <taxon>Spirurina</taxon>
        <taxon>Oxyuridomorpha</taxon>
        <taxon>Oxyuroidea</taxon>
        <taxon>Oxyuridae</taxon>
        <taxon>Enterobius</taxon>
    </lineage>
</organism>
<dbReference type="SUPFAM" id="SSF48726">
    <property type="entry name" value="Immunoglobulin"/>
    <property type="match status" value="3"/>
</dbReference>
<dbReference type="AlphaFoldDB" id="A0A0N4VF20"/>
<evidence type="ECO:0000256" key="2">
    <source>
        <dbReference type="ARBA" id="ARBA00022737"/>
    </source>
</evidence>
<dbReference type="EMBL" id="UXUI01009582">
    <property type="protein sequence ID" value="VDD93989.1"/>
    <property type="molecule type" value="Genomic_DNA"/>
</dbReference>
<feature type="domain" description="Ig-like" evidence="7">
    <location>
        <begin position="204"/>
        <end position="242"/>
    </location>
</feature>
<dbReference type="InterPro" id="IPR036116">
    <property type="entry name" value="FN3_sf"/>
</dbReference>
<dbReference type="SUPFAM" id="SSF49265">
    <property type="entry name" value="Fibronectin type III"/>
    <property type="match status" value="2"/>
</dbReference>
<proteinExistence type="predicted"/>
<feature type="domain" description="Ig-like" evidence="7">
    <location>
        <begin position="1"/>
        <end position="91"/>
    </location>
</feature>
<dbReference type="PROSITE" id="PS50853">
    <property type="entry name" value="FN3"/>
    <property type="match status" value="4"/>
</dbReference>
<evidence type="ECO:0000313" key="10">
    <source>
        <dbReference type="Proteomes" id="UP000274131"/>
    </source>
</evidence>
<dbReference type="InterPro" id="IPR013098">
    <property type="entry name" value="Ig_I-set"/>
</dbReference>
<evidence type="ECO:0000256" key="6">
    <source>
        <dbReference type="SAM" id="MobiDB-lite"/>
    </source>
</evidence>
<name>A0A0N4VF20_ENTVE</name>
<accession>A0A0N4VF20</accession>
<evidence type="ECO:0000256" key="4">
    <source>
        <dbReference type="ARBA" id="ARBA00023180"/>
    </source>
</evidence>
<dbReference type="CDD" id="cd00063">
    <property type="entry name" value="FN3"/>
    <property type="match status" value="4"/>
</dbReference>
<dbReference type="SMART" id="SM00408">
    <property type="entry name" value="IGc2"/>
    <property type="match status" value="3"/>
</dbReference>
<evidence type="ECO:0000313" key="11">
    <source>
        <dbReference type="WBParaSite" id="EVEC_0000931401-mRNA-1"/>
    </source>
</evidence>
<feature type="domain" description="Fibronectin type-III" evidence="8">
    <location>
        <begin position="259"/>
        <end position="367"/>
    </location>
</feature>
<feature type="compositionally biased region" description="Acidic residues" evidence="6">
    <location>
        <begin position="620"/>
        <end position="641"/>
    </location>
</feature>
<keyword evidence="5" id="KW-0393">Immunoglobulin domain</keyword>
<feature type="domain" description="Fibronectin type-III" evidence="8">
    <location>
        <begin position="470"/>
        <end position="560"/>
    </location>
</feature>
<evidence type="ECO:0000313" key="9">
    <source>
        <dbReference type="EMBL" id="VDD93989.1"/>
    </source>
</evidence>
<dbReference type="WBParaSite" id="EVEC_0000931401-mRNA-1">
    <property type="protein sequence ID" value="EVEC_0000931401-mRNA-1"/>
    <property type="gene ID" value="EVEC_0000931401"/>
</dbReference>
<dbReference type="Pfam" id="PF00041">
    <property type="entry name" value="fn3"/>
    <property type="match status" value="4"/>
</dbReference>
<keyword evidence="1" id="KW-0732">Signal</keyword>
<sequence>EVEITFKPDDSTVPVATSINFFCRAKGDPHPRIIWKKDGKKIDDPRYIVNFLRNGLSTLRVEHVFLEDSGIITCYAYNEKGRYASADAKFTVLPESQLPRGFPSIRSHPQLRTFEKGSTAIVPCVVEGDPKPKILWLREQRPLDIRAVERYSIAKQSREGAGTLMIQNATEADQGEYECVARNSLGVRHSKSARIYVKIRQVAPYFFRQPQSIYKVEAGGSVNLTCVANGYPLPRVFWKKTGGNPLMDPSTAPFALPPQPRDLQANNVQATNVTLTWKPGIIEDGEPVTSYIIKYRQKGMPLNNYPSVLNQYEESGPYKEKEVPVNVTRYVVEGLQPYQIYEFFVLAKSAIGRGSASAVREVQTGESPPSSPPRKIEARPLNKNSIIIHWEHPEKSNGRITGYKIYFTNLNKFTPFEAWNQRLTDKQTETLYNLETNRTYYILIQALNSKGAGPLSQLVTVITRHGLPGQPMELTAKALDAYRIQLKWEKPIHTLGIVGYSIQYNSSEKQYPEILLNAPTESHLISGLDANTYYSFRVAAITGPGLGAYCEYVTAKTHQSVPTGAPEIVQLYAVSSRSLLVIWQAPEEKDRNGVLTNYIIKWHPVNKQDTSKVTAGSSEESNDYENADVDDDDYDDTDYNDSDNSNSEKKLNDQQNPIQGLQQMKKAADNTSALIEHLNPYTIYEVTLIAGTEKGYGPESEPQRNRTFGDG</sequence>
<keyword evidence="2" id="KW-0677">Repeat</keyword>
<dbReference type="InterPro" id="IPR003961">
    <property type="entry name" value="FN3_dom"/>
</dbReference>
<keyword evidence="3" id="KW-1015">Disulfide bond</keyword>
<dbReference type="Gene3D" id="2.60.40.10">
    <property type="entry name" value="Immunoglobulins"/>
    <property type="match status" value="7"/>
</dbReference>
<evidence type="ECO:0000256" key="1">
    <source>
        <dbReference type="ARBA" id="ARBA00022729"/>
    </source>
</evidence>
<dbReference type="PROSITE" id="PS50835">
    <property type="entry name" value="IG_LIKE"/>
    <property type="match status" value="3"/>
</dbReference>
<dbReference type="FunFam" id="2.60.40.10:FF:000036">
    <property type="entry name" value="receptor-type tyrosine-protein phosphatase delta isoform X1"/>
    <property type="match status" value="1"/>
</dbReference>
<protein>
    <submittedName>
        <fullName evidence="11">Protein-tyrosine-phosphatase</fullName>
    </submittedName>
</protein>
<keyword evidence="10" id="KW-1185">Reference proteome</keyword>
<dbReference type="SMART" id="SM00060">
    <property type="entry name" value="FN3"/>
    <property type="match status" value="4"/>
</dbReference>
<dbReference type="InterPro" id="IPR036179">
    <property type="entry name" value="Ig-like_dom_sf"/>
</dbReference>
<dbReference type="InterPro" id="IPR003598">
    <property type="entry name" value="Ig_sub2"/>
</dbReference>
<dbReference type="OrthoDB" id="10253954at2759"/>
<evidence type="ECO:0000259" key="7">
    <source>
        <dbReference type="PROSITE" id="PS50835"/>
    </source>
</evidence>
<reference evidence="9 10" key="2">
    <citation type="submission" date="2018-10" db="EMBL/GenBank/DDBJ databases">
        <authorList>
            <consortium name="Pathogen Informatics"/>
        </authorList>
    </citation>
    <scope>NUCLEOTIDE SEQUENCE [LARGE SCALE GENOMIC DNA]</scope>
</reference>
<dbReference type="Pfam" id="PF13927">
    <property type="entry name" value="Ig_3"/>
    <property type="match status" value="1"/>
</dbReference>
<dbReference type="InterPro" id="IPR003599">
    <property type="entry name" value="Ig_sub"/>
</dbReference>
<dbReference type="Proteomes" id="UP000274131">
    <property type="component" value="Unassembled WGS sequence"/>
</dbReference>
<dbReference type="CDD" id="cd00096">
    <property type="entry name" value="Ig"/>
    <property type="match status" value="1"/>
</dbReference>
<feature type="region of interest" description="Disordered" evidence="6">
    <location>
        <begin position="609"/>
        <end position="654"/>
    </location>
</feature>
<dbReference type="InterPro" id="IPR013783">
    <property type="entry name" value="Ig-like_fold"/>
</dbReference>
<dbReference type="InterPro" id="IPR007110">
    <property type="entry name" value="Ig-like_dom"/>
</dbReference>
<keyword evidence="4" id="KW-0325">Glycoprotein</keyword>
<dbReference type="PANTHER" id="PTHR44170">
    <property type="entry name" value="PROTEIN SIDEKICK"/>
    <property type="match status" value="1"/>
</dbReference>
<dbReference type="Pfam" id="PF07679">
    <property type="entry name" value="I-set"/>
    <property type="match status" value="1"/>
</dbReference>
<dbReference type="PRINTS" id="PR00014">
    <property type="entry name" value="FNTYPEIII"/>
</dbReference>
<dbReference type="GO" id="GO:0098609">
    <property type="term" value="P:cell-cell adhesion"/>
    <property type="evidence" value="ECO:0007669"/>
    <property type="project" value="TreeGrafter"/>
</dbReference>
<dbReference type="PANTHER" id="PTHR44170:SF6">
    <property type="entry name" value="CONTACTIN"/>
    <property type="match status" value="1"/>
</dbReference>
<reference evidence="11" key="1">
    <citation type="submission" date="2017-02" db="UniProtKB">
        <authorList>
            <consortium name="WormBaseParasite"/>
        </authorList>
    </citation>
    <scope>IDENTIFICATION</scope>
</reference>
<feature type="compositionally biased region" description="Polar residues" evidence="6">
    <location>
        <begin position="609"/>
        <end position="619"/>
    </location>
</feature>
<evidence type="ECO:0000256" key="3">
    <source>
        <dbReference type="ARBA" id="ARBA00023157"/>
    </source>
</evidence>
<dbReference type="STRING" id="51028.A0A0N4VF20"/>
<gene>
    <name evidence="9" type="ORF">EVEC_LOCUS8740</name>
</gene>
<feature type="domain" description="Fibronectin type-III" evidence="8">
    <location>
        <begin position="565"/>
        <end position="711"/>
    </location>
</feature>
<evidence type="ECO:0000259" key="8">
    <source>
        <dbReference type="PROSITE" id="PS50853"/>
    </source>
</evidence>
<dbReference type="SMART" id="SM00409">
    <property type="entry name" value="IG"/>
    <property type="match status" value="3"/>
</dbReference>
<dbReference type="FunFam" id="2.60.40.10:FF:000032">
    <property type="entry name" value="palladin isoform X1"/>
    <property type="match status" value="2"/>
</dbReference>
<feature type="domain" description="Ig-like" evidence="7">
    <location>
        <begin position="103"/>
        <end position="194"/>
    </location>
</feature>
<evidence type="ECO:0000256" key="5">
    <source>
        <dbReference type="ARBA" id="ARBA00023319"/>
    </source>
</evidence>
<feature type="domain" description="Fibronectin type-III" evidence="8">
    <location>
        <begin position="372"/>
        <end position="466"/>
    </location>
</feature>